<organism evidence="3 4">
    <name type="scientific">Candidatus Chloroploca mongolica</name>
    <dbReference type="NCBI Taxonomy" id="2528176"/>
    <lineage>
        <taxon>Bacteria</taxon>
        <taxon>Bacillati</taxon>
        <taxon>Chloroflexota</taxon>
        <taxon>Chloroflexia</taxon>
        <taxon>Chloroflexales</taxon>
        <taxon>Chloroflexineae</taxon>
        <taxon>Oscillochloridaceae</taxon>
        <taxon>Candidatus Chloroploca</taxon>
    </lineage>
</organism>
<proteinExistence type="predicted"/>
<evidence type="ECO:0000256" key="1">
    <source>
        <dbReference type="SAM" id="Phobius"/>
    </source>
</evidence>
<sequence length="202" mass="22205">MEHTQNKEGQSIVEMALMLPILLIVIFGIIEFGWLIFAYSTISQAARNGAEVAAQLPPHEAWLNQNPDGFNQDPDVWAPRSIRSDNCVNAVYVAIESQLTLLGMGVNEQDAVAQAQYVTIRYPNGGTTRNLASRGPIEISITYPVNSLTPLFGLLGMNDGVTMRVTQRRSLENLGRDPTRQIGVACAADQTEWVRINPDPTP</sequence>
<comment type="caution">
    <text evidence="3">The sequence shown here is derived from an EMBL/GenBank/DDBJ whole genome shotgun (WGS) entry which is preliminary data.</text>
</comment>
<dbReference type="EMBL" id="SIJK02000024">
    <property type="protein sequence ID" value="MBP1466821.1"/>
    <property type="molecule type" value="Genomic_DNA"/>
</dbReference>
<evidence type="ECO:0000313" key="3">
    <source>
        <dbReference type="EMBL" id="MBP1466821.1"/>
    </source>
</evidence>
<dbReference type="InterPro" id="IPR012495">
    <property type="entry name" value="TadE-like_dom"/>
</dbReference>
<keyword evidence="1" id="KW-1133">Transmembrane helix</keyword>
<evidence type="ECO:0000313" key="4">
    <source>
        <dbReference type="Proteomes" id="UP001193081"/>
    </source>
</evidence>
<keyword evidence="1" id="KW-0812">Transmembrane</keyword>
<keyword evidence="4" id="KW-1185">Reference proteome</keyword>
<evidence type="ECO:0000259" key="2">
    <source>
        <dbReference type="Pfam" id="PF07811"/>
    </source>
</evidence>
<feature type="transmembrane region" description="Helical" evidence="1">
    <location>
        <begin position="12"/>
        <end position="37"/>
    </location>
</feature>
<accession>A0ABS4DBJ6</accession>
<dbReference type="RefSeq" id="WP_135478943.1">
    <property type="nucleotide sequence ID" value="NZ_SIJK02000024.1"/>
</dbReference>
<feature type="domain" description="TadE-like" evidence="2">
    <location>
        <begin position="9"/>
        <end position="50"/>
    </location>
</feature>
<dbReference type="Proteomes" id="UP001193081">
    <property type="component" value="Unassembled WGS sequence"/>
</dbReference>
<protein>
    <submittedName>
        <fullName evidence="3">Pilus assembly protein</fullName>
    </submittedName>
</protein>
<name>A0ABS4DBJ6_9CHLR</name>
<reference evidence="3 4" key="1">
    <citation type="submission" date="2021-03" db="EMBL/GenBank/DDBJ databases">
        <authorList>
            <person name="Grouzdev D.S."/>
        </authorList>
    </citation>
    <scope>NUCLEOTIDE SEQUENCE [LARGE SCALE GENOMIC DNA]</scope>
    <source>
        <strain evidence="3 4">M50-1</strain>
    </source>
</reference>
<gene>
    <name evidence="3" type="ORF">EYB53_013995</name>
</gene>
<keyword evidence="1" id="KW-0472">Membrane</keyword>
<dbReference type="Pfam" id="PF07811">
    <property type="entry name" value="TadE"/>
    <property type="match status" value="1"/>
</dbReference>